<keyword evidence="2" id="KW-1185">Reference proteome</keyword>
<comment type="caution">
    <text evidence="1">The sequence shown here is derived from an EMBL/GenBank/DDBJ whole genome shotgun (WGS) entry which is preliminary data.</text>
</comment>
<dbReference type="Proteomes" id="UP000593567">
    <property type="component" value="Unassembled WGS sequence"/>
</dbReference>
<evidence type="ECO:0000313" key="2">
    <source>
        <dbReference type="Proteomes" id="UP000593567"/>
    </source>
</evidence>
<gene>
    <name evidence="1" type="ORF">EB796_015109</name>
</gene>
<sequence length="181" mass="20522">MFKQAKDSLQVTSSYRAGLVGVSNTQLPKTMAAQPFHRMAPVPPHLSYKPEISTYMDHFRVPRQPPRRRYVLPPEFLVRARPASAKPAADMSLGPRVPKVKTTVKDYMDSMLKMTGNDFPVYNARVDIPCKSAQPSDKQRRDLNRIARTGFGISDTSARDIVRKDPHYHCDHKPGMVSTYH</sequence>
<protein>
    <submittedName>
        <fullName evidence="1">Uncharacterized protein</fullName>
    </submittedName>
</protein>
<accession>A0A7J7JJQ7</accession>
<dbReference type="AlphaFoldDB" id="A0A7J7JJQ7"/>
<proteinExistence type="predicted"/>
<dbReference type="EMBL" id="VXIV02002246">
    <property type="protein sequence ID" value="KAF6026579.1"/>
    <property type="molecule type" value="Genomic_DNA"/>
</dbReference>
<evidence type="ECO:0000313" key="1">
    <source>
        <dbReference type="EMBL" id="KAF6026579.1"/>
    </source>
</evidence>
<organism evidence="1 2">
    <name type="scientific">Bugula neritina</name>
    <name type="common">Brown bryozoan</name>
    <name type="synonym">Sertularia neritina</name>
    <dbReference type="NCBI Taxonomy" id="10212"/>
    <lineage>
        <taxon>Eukaryota</taxon>
        <taxon>Metazoa</taxon>
        <taxon>Spiralia</taxon>
        <taxon>Lophotrochozoa</taxon>
        <taxon>Bryozoa</taxon>
        <taxon>Gymnolaemata</taxon>
        <taxon>Cheilostomatida</taxon>
        <taxon>Flustrina</taxon>
        <taxon>Buguloidea</taxon>
        <taxon>Bugulidae</taxon>
        <taxon>Bugula</taxon>
    </lineage>
</organism>
<reference evidence="1" key="1">
    <citation type="submission" date="2020-06" db="EMBL/GenBank/DDBJ databases">
        <title>Draft genome of Bugula neritina, a colonial animal packing powerful symbionts and potential medicines.</title>
        <authorList>
            <person name="Rayko M."/>
        </authorList>
    </citation>
    <scope>NUCLEOTIDE SEQUENCE [LARGE SCALE GENOMIC DNA]</scope>
    <source>
        <strain evidence="1">Kwan_BN1</strain>
    </source>
</reference>
<name>A0A7J7JJQ7_BUGNE</name>